<keyword evidence="2" id="KW-1185">Reference proteome</keyword>
<accession>A0ACB5SKY1</accession>
<protein>
    <submittedName>
        <fullName evidence="1">Secretory lipase</fullName>
    </submittedName>
</protein>
<feature type="non-terminal residue" evidence="1">
    <location>
        <position position="1"/>
    </location>
</feature>
<evidence type="ECO:0000313" key="2">
    <source>
        <dbReference type="Proteomes" id="UP001165186"/>
    </source>
</evidence>
<dbReference type="Proteomes" id="UP001165186">
    <property type="component" value="Unassembled WGS sequence"/>
</dbReference>
<sequence length="198" mass="20968">GAGAGAGASALAAYAARGVLAAYPEVAPGELFTAEGLRRWRLLEEVGGCSSAASQLFAAAVVEVVRPGWGEHWAVRAFVERVEYGGRELAAGGRPLLVMQGVEDPFVLAEWTGRAVGRTCAAFPGSSVEYATFEGVGHVPVMYAGQRVWLDWVADRFAGVPLGGGCRNSSYGSVRDVDSYLKDFNYFLEPVTSPYQVA</sequence>
<organism evidence="1 2">
    <name type="scientific">Neofusicoccum parvum</name>
    <dbReference type="NCBI Taxonomy" id="310453"/>
    <lineage>
        <taxon>Eukaryota</taxon>
        <taxon>Fungi</taxon>
        <taxon>Dikarya</taxon>
        <taxon>Ascomycota</taxon>
        <taxon>Pezizomycotina</taxon>
        <taxon>Dothideomycetes</taxon>
        <taxon>Dothideomycetes incertae sedis</taxon>
        <taxon>Botryosphaeriales</taxon>
        <taxon>Botryosphaeriaceae</taxon>
        <taxon>Neofusicoccum</taxon>
    </lineage>
</organism>
<gene>
    <name evidence="1" type="primary">g4985</name>
    <name evidence="1" type="ORF">NpPPO83_00004985</name>
</gene>
<dbReference type="EMBL" id="BSXG01000124">
    <property type="protein sequence ID" value="GME46410.1"/>
    <property type="molecule type" value="Genomic_DNA"/>
</dbReference>
<reference evidence="1" key="1">
    <citation type="submission" date="2024-09" db="EMBL/GenBank/DDBJ databases">
        <title>Draft Genome Sequences of Neofusicoccum parvum.</title>
        <authorList>
            <person name="Ashida A."/>
            <person name="Camagna M."/>
            <person name="Tanaka A."/>
            <person name="Takemoto D."/>
        </authorList>
    </citation>
    <scope>NUCLEOTIDE SEQUENCE</scope>
    <source>
        <strain evidence="1">PPO83</strain>
    </source>
</reference>
<comment type="caution">
    <text evidence="1">The sequence shown here is derived from an EMBL/GenBank/DDBJ whole genome shotgun (WGS) entry which is preliminary data.</text>
</comment>
<evidence type="ECO:0000313" key="1">
    <source>
        <dbReference type="EMBL" id="GME46410.1"/>
    </source>
</evidence>
<proteinExistence type="predicted"/>
<name>A0ACB5SKY1_9PEZI</name>